<proteinExistence type="predicted"/>
<reference evidence="4" key="1">
    <citation type="submission" date="2015-07" db="EMBL/GenBank/DDBJ databases">
        <title>Adaptation to a free-living lifestyle via gene acquisitions in the diplomonad Trepomonas sp. PC1.</title>
        <authorList>
            <person name="Xu F."/>
            <person name="Jerlstrom-Hultqvist J."/>
            <person name="Kolisko M."/>
            <person name="Simpson A.G.B."/>
            <person name="Roger A.J."/>
            <person name="Svard S.G."/>
            <person name="Andersson J.O."/>
        </authorList>
    </citation>
    <scope>NUCLEOTIDE SEQUENCE</scope>
    <source>
        <strain evidence="4">PC1</strain>
    </source>
</reference>
<keyword evidence="1" id="KW-0677">Repeat</keyword>
<dbReference type="BRENDA" id="4.2.1.123">
    <property type="organism ID" value="16003"/>
</dbReference>
<evidence type="ECO:0000259" key="3">
    <source>
        <dbReference type="Pfam" id="PF13249"/>
    </source>
</evidence>
<protein>
    <submittedName>
        <fullName evidence="4">Squalene-tetrahymanol cyclase</fullName>
    </submittedName>
</protein>
<dbReference type="SUPFAM" id="SSF48239">
    <property type="entry name" value="Terpenoid cyclases/Protein prenyltransferases"/>
    <property type="match status" value="2"/>
</dbReference>
<evidence type="ECO:0000259" key="2">
    <source>
        <dbReference type="Pfam" id="PF13243"/>
    </source>
</evidence>
<sequence length="651" mass="73296">DLPIIETIQQSGITEQLIERVHTAISKGQQNLRDYKTSPYWNYYSHLGPHLTSLFYLVCNLVGKTDAMSQADVENLQQKLLQEQHEIGGWHTVIDNNLKPQQGEDISCDLYGSIYNYFALKVMGRDINSPEMTKAREFILRQGGMDKAPLFCKIFMSFFNNYTWDKTCPKIPSVVFSESPMFKGISVENFAQWIGPHLTPISYLREFQVTNVCGNLDRQKFSLRELYCDPTQFDAIKNQTKPPTKKSLDKIQYIINKQQPKGSWGGYTLSTMLAVIALEHFKKFTSDQQQIQQINNSLEKAFQHLKERYLEQGTNGYLQGGVMDGRVWDTMLCTKAMLISGAEKAEIQETIDFLKTFQLSGSPEIDGGISYGFDFEYAPDVDDTSEYVLALQAFGGHEQEIKRAIKWIEGMQSKDGGFAAFQKDKTGTALLKMFSSKFEDSAELFDKSCADITGHVLEGLGKQGYTVQNSQMVKRAVEYLKNGVKDYPAWIARWGVNYIYGTSAAIVGLAKVGEKAENNLYIQKAVSWLKQRINSDGGFGETTMSYQNRDLAGKGISTPSQTAWALQALIAAGEVNSNEVIRAVEYLVNEIEQKGQWIDQSAVGTGHPGIIYMNYPAYPKSWTLCALAQFLEALPTQKPETIEKIEQVADK</sequence>
<dbReference type="InterPro" id="IPR032697">
    <property type="entry name" value="SQ_cyclase_N"/>
</dbReference>
<dbReference type="AlphaFoldDB" id="A0A146K6G2"/>
<dbReference type="GO" id="GO:0005811">
    <property type="term" value="C:lipid droplet"/>
    <property type="evidence" value="ECO:0007669"/>
    <property type="project" value="InterPro"/>
</dbReference>
<dbReference type="PANTHER" id="PTHR11764:SF82">
    <property type="entry name" value="TERPENE CYCLASE_MUTASE FAMILY MEMBER"/>
    <property type="match status" value="1"/>
</dbReference>
<dbReference type="EMBL" id="GDID01005380">
    <property type="protein sequence ID" value="JAP91226.1"/>
    <property type="molecule type" value="Transcribed_RNA"/>
</dbReference>
<accession>A0A146K6G2</accession>
<dbReference type="GO" id="GO:0016104">
    <property type="term" value="P:triterpenoid biosynthetic process"/>
    <property type="evidence" value="ECO:0007669"/>
    <property type="project" value="InterPro"/>
</dbReference>
<name>A0A146K6G2_9EUKA</name>
<dbReference type="Pfam" id="PF13249">
    <property type="entry name" value="SQHop_cyclase_N"/>
    <property type="match status" value="1"/>
</dbReference>
<feature type="domain" description="Squalene cyclase N-terminal" evidence="3">
    <location>
        <begin position="68"/>
        <end position="234"/>
    </location>
</feature>
<dbReference type="GO" id="GO:0016866">
    <property type="term" value="F:intramolecular transferase activity"/>
    <property type="evidence" value="ECO:0007669"/>
    <property type="project" value="InterPro"/>
</dbReference>
<feature type="domain" description="Squalene cyclase C-terminal" evidence="2">
    <location>
        <begin position="327"/>
        <end position="630"/>
    </location>
</feature>
<dbReference type="Pfam" id="PF13243">
    <property type="entry name" value="SQHop_cyclase_C"/>
    <property type="match status" value="1"/>
</dbReference>
<dbReference type="InterPro" id="IPR008930">
    <property type="entry name" value="Terpenoid_cyclase/PrenylTrfase"/>
</dbReference>
<dbReference type="InterPro" id="IPR032696">
    <property type="entry name" value="SQ_cyclase_C"/>
</dbReference>
<organism evidence="4">
    <name type="scientific">Trepomonas sp. PC1</name>
    <dbReference type="NCBI Taxonomy" id="1076344"/>
    <lineage>
        <taxon>Eukaryota</taxon>
        <taxon>Metamonada</taxon>
        <taxon>Diplomonadida</taxon>
        <taxon>Hexamitidae</taxon>
        <taxon>Hexamitinae</taxon>
        <taxon>Trepomonas</taxon>
    </lineage>
</organism>
<feature type="non-terminal residue" evidence="4">
    <location>
        <position position="1"/>
    </location>
</feature>
<evidence type="ECO:0000256" key="1">
    <source>
        <dbReference type="ARBA" id="ARBA00022737"/>
    </source>
</evidence>
<dbReference type="PANTHER" id="PTHR11764">
    <property type="entry name" value="TERPENE CYCLASE/MUTASE FAMILY MEMBER"/>
    <property type="match status" value="1"/>
</dbReference>
<dbReference type="Gene3D" id="1.50.10.20">
    <property type="match status" value="2"/>
</dbReference>
<dbReference type="InterPro" id="IPR018333">
    <property type="entry name" value="Squalene_cyclase"/>
</dbReference>
<gene>
    <name evidence="4" type="ORF">TPC1_17222</name>
</gene>
<evidence type="ECO:0000313" key="4">
    <source>
        <dbReference type="EMBL" id="JAP91226.1"/>
    </source>
</evidence>